<dbReference type="AlphaFoldDB" id="A0A0F9LJF8"/>
<dbReference type="EMBL" id="LAZR01010916">
    <property type="protein sequence ID" value="KKM64355.1"/>
    <property type="molecule type" value="Genomic_DNA"/>
</dbReference>
<accession>A0A0F9LJF8</accession>
<gene>
    <name evidence="1" type="ORF">LCGC14_1502150</name>
</gene>
<sequence length="37" mass="4172">VPDDPQRMIGWYSVLGTEIAKHRCLFGVFAAHHAYQG</sequence>
<organism evidence="1">
    <name type="scientific">marine sediment metagenome</name>
    <dbReference type="NCBI Taxonomy" id="412755"/>
    <lineage>
        <taxon>unclassified sequences</taxon>
        <taxon>metagenomes</taxon>
        <taxon>ecological metagenomes</taxon>
    </lineage>
</organism>
<evidence type="ECO:0000313" key="1">
    <source>
        <dbReference type="EMBL" id="KKM64355.1"/>
    </source>
</evidence>
<name>A0A0F9LJF8_9ZZZZ</name>
<protein>
    <submittedName>
        <fullName evidence="1">Uncharacterized protein</fullName>
    </submittedName>
</protein>
<comment type="caution">
    <text evidence="1">The sequence shown here is derived from an EMBL/GenBank/DDBJ whole genome shotgun (WGS) entry which is preliminary data.</text>
</comment>
<reference evidence="1" key="1">
    <citation type="journal article" date="2015" name="Nature">
        <title>Complex archaea that bridge the gap between prokaryotes and eukaryotes.</title>
        <authorList>
            <person name="Spang A."/>
            <person name="Saw J.H."/>
            <person name="Jorgensen S.L."/>
            <person name="Zaremba-Niedzwiedzka K."/>
            <person name="Martijn J."/>
            <person name="Lind A.E."/>
            <person name="van Eijk R."/>
            <person name="Schleper C."/>
            <person name="Guy L."/>
            <person name="Ettema T.J."/>
        </authorList>
    </citation>
    <scope>NUCLEOTIDE SEQUENCE</scope>
</reference>
<proteinExistence type="predicted"/>
<feature type="non-terminal residue" evidence="1">
    <location>
        <position position="1"/>
    </location>
</feature>